<evidence type="ECO:0000313" key="3">
    <source>
        <dbReference type="Proteomes" id="UP000245073"/>
    </source>
</evidence>
<sequence>MIARIVLAAPGGYAVMAACTMLLARVLPGEALDRTLWATMLSFAIYACLVVWTFAARSALRAGAVMLAIGLAAGLLARWAA</sequence>
<reference evidence="2 3" key="1">
    <citation type="submission" date="2018-04" db="EMBL/GenBank/DDBJ databases">
        <title>The genome sequence of Caulobacter sp. 744.</title>
        <authorList>
            <person name="Gao J."/>
            <person name="Sun J."/>
        </authorList>
    </citation>
    <scope>NUCLEOTIDE SEQUENCE [LARGE SCALE GENOMIC DNA]</scope>
    <source>
        <strain evidence="2 3">774</strain>
    </source>
</reference>
<dbReference type="Proteomes" id="UP000245073">
    <property type="component" value="Unassembled WGS sequence"/>
</dbReference>
<feature type="transmembrane region" description="Helical" evidence="1">
    <location>
        <begin position="36"/>
        <end position="55"/>
    </location>
</feature>
<dbReference type="EMBL" id="QDKQ01000077">
    <property type="protein sequence ID" value="PVM82298.1"/>
    <property type="molecule type" value="Genomic_DNA"/>
</dbReference>
<gene>
    <name evidence="2" type="ORF">DDF67_24395</name>
</gene>
<evidence type="ECO:0000313" key="2">
    <source>
        <dbReference type="EMBL" id="PVM82298.1"/>
    </source>
</evidence>
<protein>
    <submittedName>
        <fullName evidence="2">Iron transporter</fullName>
    </submittedName>
</protein>
<accession>A0A2T9JF47</accession>
<keyword evidence="1" id="KW-0472">Membrane</keyword>
<feature type="transmembrane region" description="Helical" evidence="1">
    <location>
        <begin position="62"/>
        <end position="80"/>
    </location>
</feature>
<proteinExistence type="predicted"/>
<organism evidence="2 3">
    <name type="scientific">Caulobacter endophyticus</name>
    <dbReference type="NCBI Taxonomy" id="2172652"/>
    <lineage>
        <taxon>Bacteria</taxon>
        <taxon>Pseudomonadati</taxon>
        <taxon>Pseudomonadota</taxon>
        <taxon>Alphaproteobacteria</taxon>
        <taxon>Caulobacterales</taxon>
        <taxon>Caulobacteraceae</taxon>
        <taxon>Caulobacter</taxon>
    </lineage>
</organism>
<feature type="transmembrane region" description="Helical" evidence="1">
    <location>
        <begin position="5"/>
        <end position="24"/>
    </location>
</feature>
<dbReference type="OrthoDB" id="7573731at2"/>
<keyword evidence="1" id="KW-0812">Transmembrane</keyword>
<comment type="caution">
    <text evidence="2">The sequence shown here is derived from an EMBL/GenBank/DDBJ whole genome shotgun (WGS) entry which is preliminary data.</text>
</comment>
<name>A0A2T9JF47_9CAUL</name>
<keyword evidence="1" id="KW-1133">Transmembrane helix</keyword>
<dbReference type="AlphaFoldDB" id="A0A2T9JF47"/>
<keyword evidence="3" id="KW-1185">Reference proteome</keyword>
<evidence type="ECO:0000256" key="1">
    <source>
        <dbReference type="SAM" id="Phobius"/>
    </source>
</evidence>
<dbReference type="PROSITE" id="PS51257">
    <property type="entry name" value="PROKAR_LIPOPROTEIN"/>
    <property type="match status" value="1"/>
</dbReference>